<dbReference type="OrthoDB" id="6897671at2"/>
<dbReference type="RefSeq" id="WP_147447865.1">
    <property type="nucleotide sequence ID" value="NZ_RBIL01000001.1"/>
</dbReference>
<keyword evidence="2" id="KW-1185">Reference proteome</keyword>
<dbReference type="Proteomes" id="UP000278962">
    <property type="component" value="Unassembled WGS sequence"/>
</dbReference>
<reference evidence="1 2" key="1">
    <citation type="submission" date="2018-10" db="EMBL/GenBank/DDBJ databases">
        <title>Genomic Encyclopedia of Archaeal and Bacterial Type Strains, Phase II (KMG-II): from individual species to whole genera.</title>
        <authorList>
            <person name="Goeker M."/>
        </authorList>
    </citation>
    <scope>NUCLEOTIDE SEQUENCE [LARGE SCALE GENOMIC DNA]</scope>
    <source>
        <strain evidence="1 2">DSM 14954</strain>
    </source>
</reference>
<accession>A0A660LHP7</accession>
<organism evidence="1 2">
    <name type="scientific">Solirubrobacter pauli</name>
    <dbReference type="NCBI Taxonomy" id="166793"/>
    <lineage>
        <taxon>Bacteria</taxon>
        <taxon>Bacillati</taxon>
        <taxon>Actinomycetota</taxon>
        <taxon>Thermoleophilia</taxon>
        <taxon>Solirubrobacterales</taxon>
        <taxon>Solirubrobacteraceae</taxon>
        <taxon>Solirubrobacter</taxon>
    </lineage>
</organism>
<dbReference type="EMBL" id="RBIL01000001">
    <property type="protein sequence ID" value="RKQ93785.1"/>
    <property type="molecule type" value="Genomic_DNA"/>
</dbReference>
<evidence type="ECO:0000313" key="1">
    <source>
        <dbReference type="EMBL" id="RKQ93785.1"/>
    </source>
</evidence>
<protein>
    <submittedName>
        <fullName evidence="1">Uncharacterized protein</fullName>
    </submittedName>
</protein>
<name>A0A660LHP7_9ACTN</name>
<gene>
    <name evidence="1" type="ORF">C8N24_3658</name>
</gene>
<evidence type="ECO:0000313" key="2">
    <source>
        <dbReference type="Proteomes" id="UP000278962"/>
    </source>
</evidence>
<dbReference type="AlphaFoldDB" id="A0A660LHP7"/>
<sequence length="111" mass="11482">MRVVIEAVDGDRVRFACVAGRADARWIGAPPTPGEHDVRLEVSGSVSAAGAGEQLEPGRLVARVEAIDDDGVVRLRLGDGLVVLDEAGPATVVGASVEVSKALFELVPVAR</sequence>
<proteinExistence type="predicted"/>
<comment type="caution">
    <text evidence="1">The sequence shown here is derived from an EMBL/GenBank/DDBJ whole genome shotgun (WGS) entry which is preliminary data.</text>
</comment>